<dbReference type="EMBL" id="FQYT01000024">
    <property type="protein sequence ID" value="SHJ51651.1"/>
    <property type="molecule type" value="Genomic_DNA"/>
</dbReference>
<gene>
    <name evidence="2" type="ORF">SAMN02745691_02085</name>
</gene>
<keyword evidence="1" id="KW-0472">Membrane</keyword>
<evidence type="ECO:0000313" key="3">
    <source>
        <dbReference type="Proteomes" id="UP000184342"/>
    </source>
</evidence>
<sequence length="123" mass="13936">MILSFWFNLFFGTMIPVIIIAIGVVFKNHPPKEINSFAGYRTSRSMKSKETWEFANKYSARLMLLCGIILLIITVPILLVFRNESEEIQGVVMVALCTVQTVAVVLTIIPVEKALKNRFDNRG</sequence>
<accession>A0A1M6JYD7</accession>
<feature type="transmembrane region" description="Helical" evidence="1">
    <location>
        <begin position="62"/>
        <end position="82"/>
    </location>
</feature>
<feature type="transmembrane region" description="Helical" evidence="1">
    <location>
        <begin position="88"/>
        <end position="109"/>
    </location>
</feature>
<keyword evidence="1" id="KW-1133">Transmembrane helix</keyword>
<keyword evidence="1" id="KW-0812">Transmembrane</keyword>
<keyword evidence="3" id="KW-1185">Reference proteome</keyword>
<dbReference type="OrthoDB" id="3173919at2"/>
<dbReference type="Proteomes" id="UP000184342">
    <property type="component" value="Unassembled WGS sequence"/>
</dbReference>
<dbReference type="Pfam" id="PF13630">
    <property type="entry name" value="SdpI"/>
    <property type="match status" value="1"/>
</dbReference>
<organism evidence="2 3">
    <name type="scientific">Parasporobacterium paucivorans DSM 15970</name>
    <dbReference type="NCBI Taxonomy" id="1122934"/>
    <lineage>
        <taxon>Bacteria</taxon>
        <taxon>Bacillati</taxon>
        <taxon>Bacillota</taxon>
        <taxon>Clostridia</taxon>
        <taxon>Lachnospirales</taxon>
        <taxon>Lachnospiraceae</taxon>
        <taxon>Parasporobacterium</taxon>
    </lineage>
</organism>
<feature type="transmembrane region" description="Helical" evidence="1">
    <location>
        <begin position="6"/>
        <end position="26"/>
    </location>
</feature>
<evidence type="ECO:0000256" key="1">
    <source>
        <dbReference type="SAM" id="Phobius"/>
    </source>
</evidence>
<dbReference type="InterPro" id="IPR025962">
    <property type="entry name" value="SdpI/YhfL"/>
</dbReference>
<dbReference type="AlphaFoldDB" id="A0A1M6JYD7"/>
<evidence type="ECO:0000313" key="2">
    <source>
        <dbReference type="EMBL" id="SHJ51651.1"/>
    </source>
</evidence>
<dbReference type="STRING" id="1122934.SAMN02745691_02085"/>
<reference evidence="2 3" key="1">
    <citation type="submission" date="2016-11" db="EMBL/GenBank/DDBJ databases">
        <authorList>
            <person name="Jaros S."/>
            <person name="Januszkiewicz K."/>
            <person name="Wedrychowicz H."/>
        </authorList>
    </citation>
    <scope>NUCLEOTIDE SEQUENCE [LARGE SCALE GENOMIC DNA]</scope>
    <source>
        <strain evidence="2 3">DSM 15970</strain>
    </source>
</reference>
<protein>
    <submittedName>
        <fullName evidence="2">SdpI/YhfL protein family protein</fullName>
    </submittedName>
</protein>
<proteinExistence type="predicted"/>
<name>A0A1M6JYD7_9FIRM</name>